<gene>
    <name evidence="1" type="ORF">SV7mr_38050</name>
</gene>
<name>A0A517SZ11_9BACT</name>
<reference evidence="1 2" key="1">
    <citation type="submission" date="2019-02" db="EMBL/GenBank/DDBJ databases">
        <title>Deep-cultivation of Planctomycetes and their phenomic and genomic characterization uncovers novel biology.</title>
        <authorList>
            <person name="Wiegand S."/>
            <person name="Jogler M."/>
            <person name="Boedeker C."/>
            <person name="Pinto D."/>
            <person name="Vollmers J."/>
            <person name="Rivas-Marin E."/>
            <person name="Kohn T."/>
            <person name="Peeters S.H."/>
            <person name="Heuer A."/>
            <person name="Rast P."/>
            <person name="Oberbeckmann S."/>
            <person name="Bunk B."/>
            <person name="Jeske O."/>
            <person name="Meyerdierks A."/>
            <person name="Storesund J.E."/>
            <person name="Kallscheuer N."/>
            <person name="Luecker S."/>
            <person name="Lage O.M."/>
            <person name="Pohl T."/>
            <person name="Merkel B.J."/>
            <person name="Hornburger P."/>
            <person name="Mueller R.-W."/>
            <person name="Bruemmer F."/>
            <person name="Labrenz M."/>
            <person name="Spormann A.M."/>
            <person name="Op den Camp H."/>
            <person name="Overmann J."/>
            <person name="Amann R."/>
            <person name="Jetten M.S.M."/>
            <person name="Mascher T."/>
            <person name="Medema M.H."/>
            <person name="Devos D.P."/>
            <person name="Kaster A.-K."/>
            <person name="Ovreas L."/>
            <person name="Rohde M."/>
            <person name="Galperin M.Y."/>
            <person name="Jogler C."/>
        </authorList>
    </citation>
    <scope>NUCLEOTIDE SEQUENCE [LARGE SCALE GENOMIC DNA]</scope>
    <source>
        <strain evidence="1 2">SV_7m_r</strain>
    </source>
</reference>
<keyword evidence="2" id="KW-1185">Reference proteome</keyword>
<organism evidence="1 2">
    <name type="scientific">Stieleria bergensis</name>
    <dbReference type="NCBI Taxonomy" id="2528025"/>
    <lineage>
        <taxon>Bacteria</taxon>
        <taxon>Pseudomonadati</taxon>
        <taxon>Planctomycetota</taxon>
        <taxon>Planctomycetia</taxon>
        <taxon>Pirellulales</taxon>
        <taxon>Pirellulaceae</taxon>
        <taxon>Stieleria</taxon>
    </lineage>
</organism>
<dbReference type="AlphaFoldDB" id="A0A517SZ11"/>
<evidence type="ECO:0000313" key="1">
    <source>
        <dbReference type="EMBL" id="QDT61271.1"/>
    </source>
</evidence>
<protein>
    <submittedName>
        <fullName evidence="1">Uncharacterized protein</fullName>
    </submittedName>
</protein>
<proteinExistence type="predicted"/>
<dbReference type="EMBL" id="CP036272">
    <property type="protein sequence ID" value="QDT61271.1"/>
    <property type="molecule type" value="Genomic_DNA"/>
</dbReference>
<dbReference type="Proteomes" id="UP000315003">
    <property type="component" value="Chromosome"/>
</dbReference>
<evidence type="ECO:0000313" key="2">
    <source>
        <dbReference type="Proteomes" id="UP000315003"/>
    </source>
</evidence>
<accession>A0A517SZ11</accession>
<sequence length="77" mass="7995">MVFGIPVSGRLASAMTARPVNTLGGTGPVEQTRRWCCVQSVRAEKAANHLMNGEILPRAVAEGESLAIGSGGSNWGD</sequence>